<dbReference type="EMBL" id="BMMT01000016">
    <property type="protein sequence ID" value="GGI99592.1"/>
    <property type="molecule type" value="Genomic_DNA"/>
</dbReference>
<evidence type="ECO:0000313" key="3">
    <source>
        <dbReference type="Proteomes" id="UP000597989"/>
    </source>
</evidence>
<protein>
    <submittedName>
        <fullName evidence="2">Uncharacterized protein</fullName>
    </submittedName>
</protein>
<organism evidence="2 3">
    <name type="scientific">Saccharopolyspora thermophila</name>
    <dbReference type="NCBI Taxonomy" id="89367"/>
    <lineage>
        <taxon>Bacteria</taxon>
        <taxon>Bacillati</taxon>
        <taxon>Actinomycetota</taxon>
        <taxon>Actinomycetes</taxon>
        <taxon>Pseudonocardiales</taxon>
        <taxon>Pseudonocardiaceae</taxon>
        <taxon>Saccharopolyspora</taxon>
    </lineage>
</organism>
<reference evidence="2 3" key="1">
    <citation type="journal article" date="2014" name="Int. J. Syst. Evol. Microbiol.">
        <title>Complete genome sequence of Corynebacterium casei LMG S-19264T (=DSM 44701T), isolated from a smear-ripened cheese.</title>
        <authorList>
            <consortium name="US DOE Joint Genome Institute (JGI-PGF)"/>
            <person name="Walter F."/>
            <person name="Albersmeier A."/>
            <person name="Kalinowski J."/>
            <person name="Ruckert C."/>
        </authorList>
    </citation>
    <scope>NUCLEOTIDE SEQUENCE [LARGE SCALE GENOMIC DNA]</scope>
    <source>
        <strain evidence="2 3">CGMCC 4.7206</strain>
    </source>
</reference>
<dbReference type="AlphaFoldDB" id="A0A917K3G0"/>
<dbReference type="EMBL" id="BAAAHC010000012">
    <property type="protein sequence ID" value="GAA0528040.1"/>
    <property type="molecule type" value="Genomic_DNA"/>
</dbReference>
<evidence type="ECO:0000313" key="2">
    <source>
        <dbReference type="EMBL" id="GGI99592.1"/>
    </source>
</evidence>
<accession>A0A917K3G0</accession>
<keyword evidence="4" id="KW-1185">Reference proteome</keyword>
<reference evidence="1" key="4">
    <citation type="submission" date="2023-12" db="EMBL/GenBank/DDBJ databases">
        <authorList>
            <person name="Sun Q."/>
            <person name="Inoue M."/>
        </authorList>
    </citation>
    <scope>NUCLEOTIDE SEQUENCE</scope>
    <source>
        <strain evidence="1">JCM 10664</strain>
    </source>
</reference>
<reference evidence="2" key="3">
    <citation type="submission" date="2020-09" db="EMBL/GenBank/DDBJ databases">
        <authorList>
            <person name="Sun Q."/>
            <person name="Zhou Y."/>
        </authorList>
    </citation>
    <scope>NUCLEOTIDE SEQUENCE</scope>
    <source>
        <strain evidence="2">CGMCC 4.7206</strain>
    </source>
</reference>
<evidence type="ECO:0000313" key="4">
    <source>
        <dbReference type="Proteomes" id="UP001500220"/>
    </source>
</evidence>
<proteinExistence type="predicted"/>
<gene>
    <name evidence="1" type="ORF">GCM10009545_32990</name>
    <name evidence="2" type="ORF">GCM10011581_40930</name>
</gene>
<dbReference type="Proteomes" id="UP000597989">
    <property type="component" value="Unassembled WGS sequence"/>
</dbReference>
<comment type="caution">
    <text evidence="2">The sequence shown here is derived from an EMBL/GenBank/DDBJ whole genome shotgun (WGS) entry which is preliminary data.</text>
</comment>
<dbReference type="Proteomes" id="UP001500220">
    <property type="component" value="Unassembled WGS sequence"/>
</dbReference>
<name>A0A917K3G0_9PSEU</name>
<sequence length="238" mass="24630">MLAAPALADLATLAVDGLELSVTAPQGPGQVPAVRTAAAELPVRVRALEVAVPPGQSPAEFFAALDRAGGPGDAVVFVEVPRDERRAEVIARCATAGYRAKFRTGGVRADLYPDEAELATAIRSVVEAGVPFKATAGLHHAVRNTDPGTGFEQHGYLNLLLATDAAVDFADDTEIAAVLAERDADKIAERVAKLDSARVTAARTRFLSFGTCSIAEPLTELVDLGLVPAAVLGEGGLP</sequence>
<evidence type="ECO:0000313" key="1">
    <source>
        <dbReference type="EMBL" id="GAA0528040.1"/>
    </source>
</evidence>
<reference evidence="1 4" key="2">
    <citation type="journal article" date="2019" name="Int. J. Syst. Evol. Microbiol.">
        <title>The Global Catalogue of Microorganisms (GCM) 10K type strain sequencing project: providing services to taxonomists for standard genome sequencing and annotation.</title>
        <authorList>
            <consortium name="The Broad Institute Genomics Platform"/>
            <consortium name="The Broad Institute Genome Sequencing Center for Infectious Disease"/>
            <person name="Wu L."/>
            <person name="Ma J."/>
        </authorList>
    </citation>
    <scope>NUCLEOTIDE SEQUENCE [LARGE SCALE GENOMIC DNA]</scope>
    <source>
        <strain evidence="1 4">JCM 10664</strain>
    </source>
</reference>